<keyword evidence="9" id="KW-0460">Magnesium</keyword>
<dbReference type="InterPro" id="IPR007641">
    <property type="entry name" value="RNA_pol_Rpb2_7"/>
</dbReference>
<dbReference type="FunFam" id="3.90.1800.10:FF:000006">
    <property type="entry name" value="DNA-directed RNA polymerase subunit beta"/>
    <property type="match status" value="1"/>
</dbReference>
<evidence type="ECO:0000259" key="21">
    <source>
        <dbReference type="Pfam" id="PF04565"/>
    </source>
</evidence>
<dbReference type="InterPro" id="IPR007646">
    <property type="entry name" value="RNA_pol_Rpb2_4"/>
</dbReference>
<comment type="subcellular location">
    <subcellularLocation>
        <location evidence="1">Nucleus</location>
    </subcellularLocation>
</comment>
<dbReference type="AlphaFoldDB" id="A0A3L6GBP0"/>
<gene>
    <name evidence="24" type="primary">NRPD2_1</name>
    <name evidence="24" type="ORF">Zm00014a_023777</name>
</gene>
<keyword evidence="12" id="KW-0539">Nucleus</keyword>
<protein>
    <recommendedName>
        <fullName evidence="15">DNA-directed RNA polymerase subunit beta</fullName>
        <ecNumber evidence="15">2.7.7.6</ecNumber>
    </recommendedName>
</protein>
<dbReference type="Gene3D" id="3.90.1110.10">
    <property type="entry name" value="RNA polymerase Rpb2, domain 2"/>
    <property type="match status" value="1"/>
</dbReference>
<dbReference type="FunFam" id="3.90.1110.10:FF:000010">
    <property type="entry name" value="DNA-directed RNA polymerase subunit beta"/>
    <property type="match status" value="1"/>
</dbReference>
<dbReference type="InterPro" id="IPR007645">
    <property type="entry name" value="RNA_pol_Rpb2_3"/>
</dbReference>
<evidence type="ECO:0000313" key="24">
    <source>
        <dbReference type="EMBL" id="PWZ45786.1"/>
    </source>
</evidence>
<evidence type="ECO:0000256" key="11">
    <source>
        <dbReference type="ARBA" id="ARBA00023163"/>
    </source>
</evidence>
<feature type="domain" description="RNA polymerase Rpb2" evidence="23">
    <location>
        <begin position="726"/>
        <end position="776"/>
    </location>
</feature>
<dbReference type="FunFam" id="3.90.1100.10:FF:000015">
    <property type="entry name" value="DNA-directed RNA polymerase subunit beta"/>
    <property type="match status" value="1"/>
</dbReference>
<dbReference type="GO" id="GO:0032549">
    <property type="term" value="F:ribonucleoside binding"/>
    <property type="evidence" value="ECO:0007669"/>
    <property type="project" value="InterPro"/>
</dbReference>
<feature type="domain" description="RNA polymerase Rpb2" evidence="18">
    <location>
        <begin position="1158"/>
        <end position="1258"/>
    </location>
</feature>
<dbReference type="ExpressionAtlas" id="A0A3L6GBP0">
    <property type="expression patterns" value="baseline and differential"/>
</dbReference>
<evidence type="ECO:0000256" key="7">
    <source>
        <dbReference type="ARBA" id="ARBA00022771"/>
    </source>
</evidence>
<dbReference type="Gene3D" id="2.40.270.10">
    <property type="entry name" value="DNA-directed RNA polymerase, subunit 2, domain 6"/>
    <property type="match status" value="1"/>
</dbReference>
<dbReference type="InterPro" id="IPR007120">
    <property type="entry name" value="DNA-dir_RNAP_su2_dom"/>
</dbReference>
<comment type="catalytic activity">
    <reaction evidence="13 15">
        <text>RNA(n) + a ribonucleoside 5'-triphosphate = RNA(n+1) + diphosphate</text>
        <dbReference type="Rhea" id="RHEA:21248"/>
        <dbReference type="Rhea" id="RHEA-COMP:14527"/>
        <dbReference type="Rhea" id="RHEA-COMP:17342"/>
        <dbReference type="ChEBI" id="CHEBI:33019"/>
        <dbReference type="ChEBI" id="CHEBI:61557"/>
        <dbReference type="ChEBI" id="CHEBI:140395"/>
        <dbReference type="EC" id="2.7.7.6"/>
    </reaction>
</comment>
<evidence type="ECO:0000256" key="8">
    <source>
        <dbReference type="ARBA" id="ARBA00022833"/>
    </source>
</evidence>
<dbReference type="Gene3D" id="2.40.50.150">
    <property type="match status" value="1"/>
</dbReference>
<dbReference type="Pfam" id="PF04560">
    <property type="entry name" value="RNA_pol_Rpb2_7"/>
    <property type="match status" value="1"/>
</dbReference>
<dbReference type="InterPro" id="IPR037034">
    <property type="entry name" value="RNA_pol_Rpb2_2_sf"/>
</dbReference>
<feature type="compositionally biased region" description="Polar residues" evidence="16">
    <location>
        <begin position="7"/>
        <end position="17"/>
    </location>
</feature>
<dbReference type="GO" id="GO:0006351">
    <property type="term" value="P:DNA-templated transcription"/>
    <property type="evidence" value="ECO:0007669"/>
    <property type="project" value="InterPro"/>
</dbReference>
<evidence type="ECO:0000259" key="20">
    <source>
        <dbReference type="Pfam" id="PF04563"/>
    </source>
</evidence>
<keyword evidence="5 15" id="KW-0548">Nucleotidyltransferase</keyword>
<evidence type="ECO:0000256" key="3">
    <source>
        <dbReference type="ARBA" id="ARBA00022478"/>
    </source>
</evidence>
<dbReference type="GO" id="GO:0008270">
    <property type="term" value="F:zinc ion binding"/>
    <property type="evidence" value="ECO:0007669"/>
    <property type="project" value="UniProtKB-KW"/>
</dbReference>
<feature type="domain" description="RNA polymerase beta subunit protrusion" evidence="20">
    <location>
        <begin position="130"/>
        <end position="526"/>
    </location>
</feature>
<dbReference type="Proteomes" id="UP000251960">
    <property type="component" value="Chromosome 10"/>
</dbReference>
<dbReference type="EC" id="2.7.7.6" evidence="15"/>
<dbReference type="Pfam" id="PF04563">
    <property type="entry name" value="RNA_pol_Rpb2_1"/>
    <property type="match status" value="1"/>
</dbReference>
<dbReference type="GO" id="GO:0003899">
    <property type="term" value="F:DNA-directed RNA polymerase activity"/>
    <property type="evidence" value="ECO:0007669"/>
    <property type="project" value="UniProtKB-EC"/>
</dbReference>
<dbReference type="FunFam" id="2.40.50.150:FF:000005">
    <property type="entry name" value="DNA-directed RNA polymerase subunit beta"/>
    <property type="match status" value="1"/>
</dbReference>
<feature type="region of interest" description="Disordered" evidence="16">
    <location>
        <begin position="1"/>
        <end position="56"/>
    </location>
</feature>
<dbReference type="GO" id="GO:0000428">
    <property type="term" value="C:DNA-directed RNA polymerase complex"/>
    <property type="evidence" value="ECO:0007669"/>
    <property type="project" value="UniProtKB-KW"/>
</dbReference>
<dbReference type="InterPro" id="IPR007642">
    <property type="entry name" value="RNA_pol_Rpb2_2"/>
</dbReference>
<keyword evidence="3 15" id="KW-0240">DNA-directed RNA polymerase</keyword>
<keyword evidence="7" id="KW-0863">Zinc-finger</keyword>
<feature type="compositionally biased region" description="Basic and acidic residues" evidence="16">
    <location>
        <begin position="27"/>
        <end position="42"/>
    </location>
</feature>
<dbReference type="InterPro" id="IPR015712">
    <property type="entry name" value="DNA-dir_RNA_pol_su2"/>
</dbReference>
<name>A0A3L6GBP0_MAIZE</name>
<dbReference type="Pfam" id="PF00562">
    <property type="entry name" value="RNA_pol_Rpb2_6"/>
    <property type="match status" value="1"/>
</dbReference>
<dbReference type="Gene3D" id="3.90.1800.10">
    <property type="entry name" value="RNA polymerase alpha subunit dimerisation domain"/>
    <property type="match status" value="1"/>
</dbReference>
<evidence type="ECO:0000256" key="4">
    <source>
        <dbReference type="ARBA" id="ARBA00022679"/>
    </source>
</evidence>
<evidence type="ECO:0000256" key="6">
    <source>
        <dbReference type="ARBA" id="ARBA00022723"/>
    </source>
</evidence>
<dbReference type="InterPro" id="IPR007121">
    <property type="entry name" value="RNA_pol_bsu_CS"/>
</dbReference>
<sequence>MGKPQTDGDQSPVNSDTDVMDCLNFDGHGDVEVEDPHKEVAKGEQQPSGEVDEQQSVMDVDLTCITSVGDEGNEKQNAMDVDLKEILSEEDGGEGKASSDLPSQVPVDFNVASLEKFCKEAARSFFSETGLVSHQINSYDHFVSHGLQELFDSLGEITVEPDYDPSNKHGAWKHATVKFGRVKLDEPVFMLENSDLEEQDLKFKPRHARLQKMTYASRMNVEMTVQVYIFDTSDKAKTGKDTHVHKREIMTETKQINIGLLPVMVKSNLCWLHKSQKGDCPFDFGGYFLIKGTEKVFIAEEQRFLSRIWVTDHPSWDASYLSQIRREKINIKLVPSKSNESCKVINICFMGTIMPIWVAFFALGVSSDKEAFDMIDILDCDADIVNIISLTIKESHEEFEGFRTPGRARQYVDELIRKSKFPPKESFDEYVCRYMFPGVNGFRSKALFLGYMVKCLLMAYSGNRKCDNKDDLRNKRLDLSCQLLRRELWTHIKRAERRMVKLMQRDLSNDGNLQDLRRYVDASIITNGLNRAFSTGSWRHPYKKERCSGVVATLRRTNPLQMMSDLRKTRQWFAYAGTAGDARYPNPSYWGKLCFLSTPDAEKCGFVKNLAVTAVVSSVVRKPLIDTFVSCGMKKLDDISLQDISGKDRIFLNGSLLGVCADPHELTLRLRSLRRSKLIDPQVEIKRDKHHKEVRVFSDPGRILRPLLVVENLRRITRPKDGLYSFQELIDQNIIELIGVEEEEDIQCAYGIRHLFSSREKEDWSSSGYTHCELDPSFLLGLSCSLIPFANHDNARRVQMQAEKISQQAIGYSPTNSQYRLDTLSHQMFYPQRPLFKTVVSYGLGEAKTDCSSGRKDDFNTPEYFNGQNAIVSVNIHQGFNQEDSLVMNRASLERGMFRTLHFKSYKAQVENKEITRRLKHRENINFGKVQSKRGKVDSLDSDGLPYVGASLQSGDIVIGKVTESGEDHSAKLMHTEKGMVDKVVLSANDDGVNFATVTLRQSRSPCVGDKFASMHGQKGVVGLLDSQENFPFTSQGIVPDMVINPHGFPTRQTPGQLLEAALGKGIALGGKVRYATPFTTPTVEVIAEQLHKAGFCRWGEESVLNGQTGERMKSLVFMGPTFYQRLVHMAEDKVKFRNTGPVHPLTRQPVEDKKRFGGVKFGEMERDCMLAHGAAANLHERLFTLSDFSRMHICQACERVANVIVRAAEGGGGKKVRGPYCLFCRSAESVVRVDVPYGSKLLYQELFSMGICLKFETEVR</sequence>
<dbReference type="GO" id="GO:0003677">
    <property type="term" value="F:DNA binding"/>
    <property type="evidence" value="ECO:0007669"/>
    <property type="project" value="InterPro"/>
</dbReference>
<dbReference type="InterPro" id="IPR007644">
    <property type="entry name" value="RNA_pol_bsu_protrusion"/>
</dbReference>
<dbReference type="Pfam" id="PF04566">
    <property type="entry name" value="RNA_pol_Rpb2_4"/>
    <property type="match status" value="1"/>
</dbReference>
<keyword evidence="11 15" id="KW-0804">Transcription</keyword>
<feature type="domain" description="RNA polymerase Rpb2" evidence="22">
    <location>
        <begin position="650"/>
        <end position="711"/>
    </location>
</feature>
<evidence type="ECO:0000256" key="14">
    <source>
        <dbReference type="RuleBase" id="RU000434"/>
    </source>
</evidence>
<keyword evidence="6" id="KW-0479">Metal-binding</keyword>
<dbReference type="PANTHER" id="PTHR20856">
    <property type="entry name" value="DNA-DIRECTED RNA POLYMERASE I SUBUNIT 2"/>
    <property type="match status" value="1"/>
</dbReference>
<feature type="domain" description="RNA polymerase Rpb2" evidence="21">
    <location>
        <begin position="554"/>
        <end position="615"/>
    </location>
</feature>
<evidence type="ECO:0000259" key="19">
    <source>
        <dbReference type="Pfam" id="PF04561"/>
    </source>
</evidence>
<dbReference type="Pfam" id="PF04567">
    <property type="entry name" value="RNA_pol_Rpb2_5"/>
    <property type="match status" value="1"/>
</dbReference>
<comment type="similarity">
    <text evidence="2 14">Belongs to the RNA polymerase beta chain family.</text>
</comment>
<proteinExistence type="inferred from homology"/>
<accession>A0A3L6GBP0</accession>
<evidence type="ECO:0000256" key="13">
    <source>
        <dbReference type="ARBA" id="ARBA00048552"/>
    </source>
</evidence>
<organism evidence="24">
    <name type="scientific">Zea mays</name>
    <name type="common">Maize</name>
    <dbReference type="NCBI Taxonomy" id="4577"/>
    <lineage>
        <taxon>Eukaryota</taxon>
        <taxon>Viridiplantae</taxon>
        <taxon>Streptophyta</taxon>
        <taxon>Embryophyta</taxon>
        <taxon>Tracheophyta</taxon>
        <taxon>Spermatophyta</taxon>
        <taxon>Magnoliopsida</taxon>
        <taxon>Liliopsida</taxon>
        <taxon>Poales</taxon>
        <taxon>Poaceae</taxon>
        <taxon>PACMAD clade</taxon>
        <taxon>Panicoideae</taxon>
        <taxon>Andropogonodae</taxon>
        <taxon>Andropogoneae</taxon>
        <taxon>Tripsacinae</taxon>
        <taxon>Zea</taxon>
    </lineage>
</organism>
<keyword evidence="4 15" id="KW-0808">Transferase</keyword>
<evidence type="ECO:0000259" key="17">
    <source>
        <dbReference type="Pfam" id="PF00562"/>
    </source>
</evidence>
<evidence type="ECO:0000256" key="2">
    <source>
        <dbReference type="ARBA" id="ARBA00006835"/>
    </source>
</evidence>
<comment type="function">
    <text evidence="15">DNA-dependent RNA polymerase catalyzes the transcription of DNA into RNA using the four ribonucleoside triphosphates as substrates.</text>
</comment>
<evidence type="ECO:0000256" key="10">
    <source>
        <dbReference type="ARBA" id="ARBA00023015"/>
    </source>
</evidence>
<dbReference type="FunFam" id="3.90.1100.10:FF:000012">
    <property type="entry name" value="DNA-directed RNA polymerase subunit beta"/>
    <property type="match status" value="1"/>
</dbReference>
<dbReference type="InterPro" id="IPR014724">
    <property type="entry name" value="RNA_pol_RPB2_OB-fold"/>
</dbReference>
<keyword evidence="8" id="KW-0862">Zinc</keyword>
<keyword evidence="10" id="KW-0805">Transcription regulation</keyword>
<evidence type="ECO:0000256" key="9">
    <source>
        <dbReference type="ARBA" id="ARBA00022842"/>
    </source>
</evidence>
<dbReference type="Gene3D" id="3.90.1100.10">
    <property type="match status" value="2"/>
</dbReference>
<dbReference type="Pfam" id="PF04565">
    <property type="entry name" value="RNA_pol_Rpb2_3"/>
    <property type="match status" value="1"/>
</dbReference>
<evidence type="ECO:0000259" key="22">
    <source>
        <dbReference type="Pfam" id="PF04566"/>
    </source>
</evidence>
<dbReference type="InterPro" id="IPR037033">
    <property type="entry name" value="DNA-dir_RNAP_su2_hyb_sf"/>
</dbReference>
<dbReference type="CDD" id="cd00653">
    <property type="entry name" value="RNA_pol_B_RPB2"/>
    <property type="match status" value="1"/>
</dbReference>
<dbReference type="InterPro" id="IPR007647">
    <property type="entry name" value="RNA_pol_Rpb2_5"/>
</dbReference>
<dbReference type="EMBL" id="NCVQ01000002">
    <property type="protein sequence ID" value="PWZ45786.1"/>
    <property type="molecule type" value="Genomic_DNA"/>
</dbReference>
<comment type="caution">
    <text evidence="24">The sequence shown here is derived from an EMBL/GenBank/DDBJ whole genome shotgun (WGS) entry which is preliminary data.</text>
</comment>
<feature type="domain" description="DNA-directed RNA polymerase subunit 2 hybrid-binding" evidence="17">
    <location>
        <begin position="784"/>
        <end position="1156"/>
    </location>
</feature>
<evidence type="ECO:0000256" key="12">
    <source>
        <dbReference type="ARBA" id="ARBA00023242"/>
    </source>
</evidence>
<feature type="domain" description="RNA polymerase Rpb2" evidence="19">
    <location>
        <begin position="355"/>
        <end position="478"/>
    </location>
</feature>
<evidence type="ECO:0000256" key="1">
    <source>
        <dbReference type="ARBA" id="ARBA00004123"/>
    </source>
</evidence>
<dbReference type="PROSITE" id="PS01166">
    <property type="entry name" value="RNA_POL_BETA"/>
    <property type="match status" value="1"/>
</dbReference>
<dbReference type="SUPFAM" id="SSF64484">
    <property type="entry name" value="beta and beta-prime subunits of DNA dependent RNA-polymerase"/>
    <property type="match status" value="1"/>
</dbReference>
<evidence type="ECO:0000256" key="16">
    <source>
        <dbReference type="SAM" id="MobiDB-lite"/>
    </source>
</evidence>
<dbReference type="Pfam" id="PF04561">
    <property type="entry name" value="RNA_pol_Rpb2_2"/>
    <property type="match status" value="1"/>
</dbReference>
<reference evidence="24" key="1">
    <citation type="journal article" date="2018" name="Nat. Genet.">
        <title>Extensive intraspecific gene order and gene structural variations between Mo17 and other maize genomes.</title>
        <authorList>
            <person name="Sun S."/>
            <person name="Zhou Y."/>
            <person name="Chen J."/>
            <person name="Shi J."/>
            <person name="Zhao H."/>
            <person name="Zhao H."/>
            <person name="Song W."/>
            <person name="Zhang M."/>
            <person name="Cui Y."/>
            <person name="Dong X."/>
            <person name="Liu H."/>
            <person name="Ma X."/>
            <person name="Jiao Y."/>
            <person name="Wang B."/>
            <person name="Wei X."/>
            <person name="Stein J.C."/>
            <person name="Glaubitz J.C."/>
            <person name="Lu F."/>
            <person name="Yu G."/>
            <person name="Liang C."/>
            <person name="Fengler K."/>
            <person name="Li B."/>
            <person name="Rafalski A."/>
            <person name="Schnable P.S."/>
            <person name="Ware D.H."/>
            <person name="Buckler E.S."/>
            <person name="Lai J."/>
        </authorList>
    </citation>
    <scope>NUCLEOTIDE SEQUENCE [LARGE SCALE GENOMIC DNA]</scope>
    <source>
        <tissue evidence="24">Seedling</tissue>
    </source>
</reference>
<dbReference type="GO" id="GO:0005634">
    <property type="term" value="C:nucleus"/>
    <property type="evidence" value="ECO:0007669"/>
    <property type="project" value="UniProtKB-SubCell"/>
</dbReference>
<evidence type="ECO:0000259" key="18">
    <source>
        <dbReference type="Pfam" id="PF04560"/>
    </source>
</evidence>
<evidence type="ECO:0000256" key="5">
    <source>
        <dbReference type="ARBA" id="ARBA00022695"/>
    </source>
</evidence>
<evidence type="ECO:0000256" key="15">
    <source>
        <dbReference type="RuleBase" id="RU363031"/>
    </source>
</evidence>
<evidence type="ECO:0000259" key="23">
    <source>
        <dbReference type="Pfam" id="PF04567"/>
    </source>
</evidence>